<name>A0A5E4M7A0_9HEMI</name>
<dbReference type="PANTHER" id="PTHR43028">
    <property type="entry name" value="3'(2'),5'-BISPHOSPHATE NUCLEOTIDASE 1"/>
    <property type="match status" value="1"/>
</dbReference>
<comment type="cofactor">
    <cofactor evidence="1 18">
        <name>Mg(2+)</name>
        <dbReference type="ChEBI" id="CHEBI:18420"/>
    </cofactor>
</comment>
<dbReference type="AlphaFoldDB" id="A0A5E4M7A0"/>
<comment type="catalytic activity">
    <reaction evidence="13">
        <text>adenosine 3',5'-bisphosphate + H2O = AMP + phosphate</text>
        <dbReference type="Rhea" id="RHEA:10040"/>
        <dbReference type="ChEBI" id="CHEBI:15377"/>
        <dbReference type="ChEBI" id="CHEBI:43474"/>
        <dbReference type="ChEBI" id="CHEBI:58343"/>
        <dbReference type="ChEBI" id="CHEBI:456215"/>
        <dbReference type="EC" id="3.1.3.7"/>
    </reaction>
    <physiologicalReaction direction="left-to-right" evidence="13">
        <dbReference type="Rhea" id="RHEA:10041"/>
    </physiologicalReaction>
</comment>
<keyword evidence="20" id="KW-1185">Reference proteome</keyword>
<evidence type="ECO:0000256" key="5">
    <source>
        <dbReference type="ARBA" id="ARBA00022723"/>
    </source>
</evidence>
<gene>
    <name evidence="19" type="ORF">CINCED_3A009434</name>
</gene>
<dbReference type="FunFam" id="3.40.190.80:FF:000006">
    <property type="entry name" value="Bisphosphate nucleotidase 1"/>
    <property type="match status" value="1"/>
</dbReference>
<evidence type="ECO:0000256" key="16">
    <source>
        <dbReference type="ARBA" id="ARBA00044544"/>
    </source>
</evidence>
<dbReference type="InterPro" id="IPR020550">
    <property type="entry name" value="Inositol_monophosphatase_CS"/>
</dbReference>
<dbReference type="PROSITE" id="PS00630">
    <property type="entry name" value="IMP_2"/>
    <property type="match status" value="1"/>
</dbReference>
<keyword evidence="4" id="KW-0452">Lithium</keyword>
<evidence type="ECO:0000256" key="2">
    <source>
        <dbReference type="ARBA" id="ARBA00009759"/>
    </source>
</evidence>
<comment type="catalytic activity">
    <reaction evidence="14">
        <text>3'-phosphoadenylyl sulfate + H2O = adenosine 5'-phosphosulfate + phosphate</text>
        <dbReference type="Rhea" id="RHEA:77639"/>
        <dbReference type="ChEBI" id="CHEBI:15377"/>
        <dbReference type="ChEBI" id="CHEBI:43474"/>
        <dbReference type="ChEBI" id="CHEBI:58243"/>
        <dbReference type="ChEBI" id="CHEBI:58339"/>
        <dbReference type="EC" id="3.1.3.7"/>
    </reaction>
    <physiologicalReaction direction="left-to-right" evidence="14">
        <dbReference type="Rhea" id="RHEA:77640"/>
    </physiologicalReaction>
</comment>
<dbReference type="GO" id="GO:0046854">
    <property type="term" value="P:phosphatidylinositol phosphate biosynthetic process"/>
    <property type="evidence" value="ECO:0007669"/>
    <property type="project" value="InterPro"/>
</dbReference>
<comment type="similarity">
    <text evidence="2">Belongs to the inositol monophosphatase superfamily.</text>
</comment>
<proteinExistence type="inferred from homology"/>
<feature type="binding site" evidence="18">
    <location>
        <position position="122"/>
    </location>
    <ligand>
        <name>Mg(2+)</name>
        <dbReference type="ChEBI" id="CHEBI:18420"/>
        <label>1</label>
        <note>catalytic</note>
    </ligand>
</feature>
<feature type="binding site" evidence="18">
    <location>
        <position position="119"/>
    </location>
    <ligand>
        <name>Mg(2+)</name>
        <dbReference type="ChEBI" id="CHEBI:18420"/>
        <label>1</label>
        <note>catalytic</note>
    </ligand>
</feature>
<evidence type="ECO:0000256" key="9">
    <source>
        <dbReference type="ARBA" id="ARBA00041815"/>
    </source>
</evidence>
<dbReference type="InterPro" id="IPR050725">
    <property type="entry name" value="CysQ/Inositol_MonoPase"/>
</dbReference>
<dbReference type="Gene3D" id="3.30.540.10">
    <property type="entry name" value="Fructose-1,6-Bisphosphatase, subunit A, domain 1"/>
    <property type="match status" value="1"/>
</dbReference>
<keyword evidence="5 18" id="KW-0479">Metal-binding</keyword>
<evidence type="ECO:0000256" key="8">
    <source>
        <dbReference type="ARBA" id="ARBA00040342"/>
    </source>
</evidence>
<keyword evidence="7 18" id="KW-0460">Magnesium</keyword>
<evidence type="ECO:0000256" key="1">
    <source>
        <dbReference type="ARBA" id="ARBA00001946"/>
    </source>
</evidence>
<feature type="binding site" evidence="18">
    <location>
        <position position="242"/>
    </location>
    <ligand>
        <name>Mg(2+)</name>
        <dbReference type="ChEBI" id="CHEBI:18420"/>
        <label>1</label>
        <note>catalytic</note>
    </ligand>
</feature>
<evidence type="ECO:0000256" key="17">
    <source>
        <dbReference type="ARBA" id="ARBA00044554"/>
    </source>
</evidence>
<keyword evidence="6" id="KW-0378">Hydrolase</keyword>
<dbReference type="PROSITE" id="PS00629">
    <property type="entry name" value="IMP_1"/>
    <property type="match status" value="1"/>
</dbReference>
<dbReference type="GO" id="GO:0004441">
    <property type="term" value="F:inositol-1,4-bisphosphate 1-phosphatase activity"/>
    <property type="evidence" value="ECO:0007669"/>
    <property type="project" value="UniProtKB-EC"/>
</dbReference>
<dbReference type="GO" id="GO:0008441">
    <property type="term" value="F:3'(2'),5'-bisphosphate nucleotidase activity"/>
    <property type="evidence" value="ECO:0007669"/>
    <property type="project" value="UniProtKB-EC"/>
</dbReference>
<accession>A0A5E4M7A0</accession>
<evidence type="ECO:0000313" key="19">
    <source>
        <dbReference type="EMBL" id="VVC27269.1"/>
    </source>
</evidence>
<comment type="catalytic activity">
    <reaction evidence="12">
        <text>1D-myo-inositol 1,4-bisphosphate + H2O = 1D-myo-inositol 4-phosphate + phosphate</text>
        <dbReference type="Rhea" id="RHEA:15553"/>
        <dbReference type="ChEBI" id="CHEBI:15377"/>
        <dbReference type="ChEBI" id="CHEBI:43474"/>
        <dbReference type="ChEBI" id="CHEBI:58282"/>
        <dbReference type="ChEBI" id="CHEBI:58469"/>
        <dbReference type="EC" id="3.1.3.57"/>
    </reaction>
    <physiologicalReaction direction="left-to-right" evidence="12">
        <dbReference type="Rhea" id="RHEA:15554"/>
    </physiologicalReaction>
</comment>
<dbReference type="Proteomes" id="UP000325440">
    <property type="component" value="Unassembled WGS sequence"/>
</dbReference>
<dbReference type="PANTHER" id="PTHR43028:SF5">
    <property type="entry name" value="3'(2'),5'-BISPHOSPHATE NUCLEOTIDASE 1"/>
    <property type="match status" value="1"/>
</dbReference>
<dbReference type="EC" id="3.1.3.57" evidence="15"/>
<feature type="binding site" evidence="18">
    <location>
        <position position="121"/>
    </location>
    <ligand>
        <name>Mg(2+)</name>
        <dbReference type="ChEBI" id="CHEBI:18420"/>
        <label>1</label>
        <note>catalytic</note>
    </ligand>
</feature>
<evidence type="ECO:0000256" key="18">
    <source>
        <dbReference type="PIRSR" id="PIRSR600760-2"/>
    </source>
</evidence>
<evidence type="ECO:0000256" key="15">
    <source>
        <dbReference type="ARBA" id="ARBA00044519"/>
    </source>
</evidence>
<evidence type="ECO:0000256" key="3">
    <source>
        <dbReference type="ARBA" id="ARBA00012633"/>
    </source>
</evidence>
<comment type="catalytic activity">
    <reaction evidence="11">
        <text>adenosine 2',5'-bisphosphate + H2O = AMP + phosphate</text>
        <dbReference type="Rhea" id="RHEA:77643"/>
        <dbReference type="ChEBI" id="CHEBI:15377"/>
        <dbReference type="ChEBI" id="CHEBI:43474"/>
        <dbReference type="ChEBI" id="CHEBI:194156"/>
        <dbReference type="ChEBI" id="CHEBI:456215"/>
        <dbReference type="EC" id="3.1.3.7"/>
    </reaction>
    <physiologicalReaction direction="left-to-right" evidence="11">
        <dbReference type="Rhea" id="RHEA:77644"/>
    </physiologicalReaction>
</comment>
<dbReference type="EMBL" id="CABPRJ010000079">
    <property type="protein sequence ID" value="VVC27269.1"/>
    <property type="molecule type" value="Genomic_DNA"/>
</dbReference>
<feature type="binding site" evidence="18">
    <location>
        <position position="73"/>
    </location>
    <ligand>
        <name>Mg(2+)</name>
        <dbReference type="ChEBI" id="CHEBI:18420"/>
        <label>1</label>
        <note>catalytic</note>
    </ligand>
</feature>
<evidence type="ECO:0000256" key="14">
    <source>
        <dbReference type="ARBA" id="ARBA00044484"/>
    </source>
</evidence>
<evidence type="ECO:0000256" key="7">
    <source>
        <dbReference type="ARBA" id="ARBA00022842"/>
    </source>
</evidence>
<reference evidence="19 20" key="1">
    <citation type="submission" date="2019-08" db="EMBL/GenBank/DDBJ databases">
        <authorList>
            <person name="Alioto T."/>
            <person name="Alioto T."/>
            <person name="Gomez Garrido J."/>
        </authorList>
    </citation>
    <scope>NUCLEOTIDE SEQUENCE [LARGE SCALE GENOMIC DNA]</scope>
</reference>
<evidence type="ECO:0000313" key="20">
    <source>
        <dbReference type="Proteomes" id="UP000325440"/>
    </source>
</evidence>
<dbReference type="SUPFAM" id="SSF56655">
    <property type="entry name" value="Carbohydrate phosphatase"/>
    <property type="match status" value="1"/>
</dbReference>
<protein>
    <recommendedName>
        <fullName evidence="8">3'(2'),5'-bisphosphate nucleotidase 1</fullName>
        <ecNumber evidence="15">3.1.3.57</ecNumber>
        <ecNumber evidence="3">3.1.3.7</ecNumber>
    </recommendedName>
    <alternativeName>
        <fullName evidence="16">3'-phosphoadenosine 5'-phosphate phosphatase</fullName>
    </alternativeName>
    <alternativeName>
        <fullName evidence="9">Bisphosphate 3'-nucleotidase 1</fullName>
    </alternativeName>
    <alternativeName>
        <fullName evidence="17">Inositol-polyphosphate 1-phosphatase</fullName>
    </alternativeName>
</protein>
<evidence type="ECO:0000256" key="10">
    <source>
        <dbReference type="ARBA" id="ARBA00044465"/>
    </source>
</evidence>
<dbReference type="EC" id="3.1.3.7" evidence="3"/>
<dbReference type="FunFam" id="3.30.540.10:FF:000023">
    <property type="entry name" value="Protein CBR-TAG-231"/>
    <property type="match status" value="1"/>
</dbReference>
<dbReference type="Gene3D" id="3.40.190.80">
    <property type="match status" value="1"/>
</dbReference>
<sequence length="304" mass="33379">MAQKTALVCKLLASAVSISHKAGKIIRDVMKKGDLGIIDKGENDLQTEADRSAQRCIVASFKSLYPNICIIAEEVDKISQNLDVPKDWLISELDKDILDLECPKSLLNVTEDQITIWIDPLDGTSEFTKGLIDHVTILIGVCVNDDAVAGVIYQPFWKNQGRALWGLVGSGVGGFELKEPPTDNKVYVTTRSHYDKTIESFIDGLKPCEIIRVGGAGNKVLYILEGKAHAYVYPSSGCKRWDTAAPEAVLRAAGGILTDKFGNKYSYSKDNEKDPLNKDGVFATSPAINHIEFMKLISDIQSKM</sequence>
<evidence type="ECO:0000256" key="13">
    <source>
        <dbReference type="ARBA" id="ARBA00044479"/>
    </source>
</evidence>
<dbReference type="InterPro" id="IPR020583">
    <property type="entry name" value="Inositol_monoP_metal-BS"/>
</dbReference>
<dbReference type="InterPro" id="IPR000760">
    <property type="entry name" value="Inositol_monophosphatase-like"/>
</dbReference>
<dbReference type="Pfam" id="PF00459">
    <property type="entry name" value="Inositol_P"/>
    <property type="match status" value="1"/>
</dbReference>
<dbReference type="OrthoDB" id="411145at2759"/>
<evidence type="ECO:0000256" key="6">
    <source>
        <dbReference type="ARBA" id="ARBA00022801"/>
    </source>
</evidence>
<comment type="catalytic activity">
    <reaction evidence="10">
        <text>1D-myo-inositol 1,3,4-trisphosphate + H2O = 1D-myo-inositol 3,4-bisphosphate + phosphate</text>
        <dbReference type="Rhea" id="RHEA:70319"/>
        <dbReference type="ChEBI" id="CHEBI:15377"/>
        <dbReference type="ChEBI" id="CHEBI:43474"/>
        <dbReference type="ChEBI" id="CHEBI:58414"/>
        <dbReference type="ChEBI" id="CHEBI:83241"/>
    </reaction>
    <physiologicalReaction direction="left-to-right" evidence="10">
        <dbReference type="Rhea" id="RHEA:70320"/>
    </physiologicalReaction>
</comment>
<evidence type="ECO:0000256" key="12">
    <source>
        <dbReference type="ARBA" id="ARBA00044478"/>
    </source>
</evidence>
<evidence type="ECO:0000256" key="4">
    <source>
        <dbReference type="ARBA" id="ARBA00022671"/>
    </source>
</evidence>
<evidence type="ECO:0000256" key="11">
    <source>
        <dbReference type="ARBA" id="ARBA00044466"/>
    </source>
</evidence>
<dbReference type="GO" id="GO:0046872">
    <property type="term" value="F:metal ion binding"/>
    <property type="evidence" value="ECO:0007669"/>
    <property type="project" value="UniProtKB-KW"/>
</dbReference>
<organism evidence="19 20">
    <name type="scientific">Cinara cedri</name>
    <dbReference type="NCBI Taxonomy" id="506608"/>
    <lineage>
        <taxon>Eukaryota</taxon>
        <taxon>Metazoa</taxon>
        <taxon>Ecdysozoa</taxon>
        <taxon>Arthropoda</taxon>
        <taxon>Hexapoda</taxon>
        <taxon>Insecta</taxon>
        <taxon>Pterygota</taxon>
        <taxon>Neoptera</taxon>
        <taxon>Paraneoptera</taxon>
        <taxon>Hemiptera</taxon>
        <taxon>Sternorrhyncha</taxon>
        <taxon>Aphidomorpha</taxon>
        <taxon>Aphidoidea</taxon>
        <taxon>Aphididae</taxon>
        <taxon>Lachninae</taxon>
        <taxon>Cinara</taxon>
    </lineage>
</organism>